<evidence type="ECO:0000256" key="5">
    <source>
        <dbReference type="ARBA" id="ARBA00023157"/>
    </source>
</evidence>
<evidence type="ECO:0000256" key="4">
    <source>
        <dbReference type="ARBA" id="ARBA00022801"/>
    </source>
</evidence>
<dbReference type="GO" id="GO:0046872">
    <property type="term" value="F:metal ion binding"/>
    <property type="evidence" value="ECO:0007669"/>
    <property type="project" value="UniProtKB-KW"/>
</dbReference>
<dbReference type="CDD" id="cd11010">
    <property type="entry name" value="S1-P1_nuclease"/>
    <property type="match status" value="1"/>
</dbReference>
<evidence type="ECO:0000256" key="1">
    <source>
        <dbReference type="ARBA" id="ARBA00022722"/>
    </source>
</evidence>
<keyword evidence="6" id="KW-0325">Glycoprotein</keyword>
<evidence type="ECO:0000256" key="3">
    <source>
        <dbReference type="ARBA" id="ARBA00022759"/>
    </source>
</evidence>
<dbReference type="PANTHER" id="PTHR33146">
    <property type="entry name" value="ENDONUCLEASE 4"/>
    <property type="match status" value="1"/>
</dbReference>
<gene>
    <name evidence="7" type="ORF">LEP1GSC125_3005</name>
</gene>
<evidence type="ECO:0000256" key="6">
    <source>
        <dbReference type="ARBA" id="ARBA00023180"/>
    </source>
</evidence>
<keyword evidence="4" id="KW-0378">Hydrolase</keyword>
<proteinExistence type="predicted"/>
<dbReference type="GO" id="GO:0003676">
    <property type="term" value="F:nucleic acid binding"/>
    <property type="evidence" value="ECO:0007669"/>
    <property type="project" value="InterPro"/>
</dbReference>
<dbReference type="AlphaFoldDB" id="A0AA87MSF3"/>
<dbReference type="InterPro" id="IPR003154">
    <property type="entry name" value="S1/P1nuclease"/>
</dbReference>
<dbReference type="Pfam" id="PF02265">
    <property type="entry name" value="S1-P1_nuclease"/>
    <property type="match status" value="1"/>
</dbReference>
<keyword evidence="1" id="KW-0540">Nuclease</keyword>
<keyword evidence="5" id="KW-1015">Disulfide bond</keyword>
<organism evidence="7 8">
    <name type="scientific">Leptospira mayottensis 200901122</name>
    <dbReference type="NCBI Taxonomy" id="1193010"/>
    <lineage>
        <taxon>Bacteria</taxon>
        <taxon>Pseudomonadati</taxon>
        <taxon>Spirochaetota</taxon>
        <taxon>Spirochaetia</taxon>
        <taxon>Leptospirales</taxon>
        <taxon>Leptospiraceae</taxon>
        <taxon>Leptospira</taxon>
    </lineage>
</organism>
<protein>
    <submittedName>
        <fullName evidence="7">S1/P1 Nuclease</fullName>
    </submittedName>
</protein>
<evidence type="ECO:0000313" key="7">
    <source>
        <dbReference type="EMBL" id="EKS00946.1"/>
    </source>
</evidence>
<name>A0AA87MSF3_9LEPT</name>
<evidence type="ECO:0000313" key="8">
    <source>
        <dbReference type="Proteomes" id="UP000001343"/>
    </source>
</evidence>
<dbReference type="GO" id="GO:0006308">
    <property type="term" value="P:DNA catabolic process"/>
    <property type="evidence" value="ECO:0007669"/>
    <property type="project" value="InterPro"/>
</dbReference>
<dbReference type="GO" id="GO:0004519">
    <property type="term" value="F:endonuclease activity"/>
    <property type="evidence" value="ECO:0007669"/>
    <property type="project" value="UniProtKB-KW"/>
</dbReference>
<dbReference type="SUPFAM" id="SSF48537">
    <property type="entry name" value="Phospholipase C/P1 nuclease"/>
    <property type="match status" value="1"/>
</dbReference>
<dbReference type="InterPro" id="IPR008947">
    <property type="entry name" value="PLipase_C/P1_nuclease_dom_sf"/>
</dbReference>
<accession>A0AA87MSF3</accession>
<reference evidence="7 8" key="1">
    <citation type="journal article" date="2014" name="Int. J. Syst. Evol. Microbiol.">
        <title>Leptospira mayottensis sp. nov., a pathogenic species of the genus Leptospira isolated from humans.</title>
        <authorList>
            <person name="Bourhy P."/>
            <person name="Collet L."/>
            <person name="Brisse S."/>
            <person name="Picardeau M."/>
        </authorList>
    </citation>
    <scope>NUCLEOTIDE SEQUENCE [LARGE SCALE GENOMIC DNA]</scope>
    <source>
        <strain evidence="7 8">200901122</strain>
    </source>
</reference>
<dbReference type="EMBL" id="AKWM02000027">
    <property type="protein sequence ID" value="EKS00946.1"/>
    <property type="molecule type" value="Genomic_DNA"/>
</dbReference>
<sequence length="296" mass="33096">MNSMKTINYIKLSTLIIIILLGNSNVYAWGHQGHKAIGIIAQHLLANSKAFEEINKILGSLTLEEISTCPDELRVFQSEKKPMSPVCNQIFTNPEPPTNTGSWHFIDIPVSQFNPTHEDIAKACKSSCVLTEIDRWSNILADTTQANAKRLQALSFVVHFIGDIHQPLHVAERNHDFGGNKVKVRIGRYKTNLHSFWDTNLVNYISTNPISTTILLKSDIAFAQTEAQTTPEAWVLQGFQFARNVAYDGIPIDYSSVVRISNTYIQNAIPVVKHQLASAGVRLSQHLTNIFSSSRK</sequence>
<evidence type="ECO:0000256" key="2">
    <source>
        <dbReference type="ARBA" id="ARBA00022723"/>
    </source>
</evidence>
<comment type="caution">
    <text evidence="7">The sequence shown here is derived from an EMBL/GenBank/DDBJ whole genome shotgun (WGS) entry which is preliminary data.</text>
</comment>
<keyword evidence="3" id="KW-0255">Endonuclease</keyword>
<dbReference type="Gene3D" id="1.10.575.10">
    <property type="entry name" value="P1 Nuclease"/>
    <property type="match status" value="1"/>
</dbReference>
<dbReference type="GO" id="GO:0016788">
    <property type="term" value="F:hydrolase activity, acting on ester bonds"/>
    <property type="evidence" value="ECO:0007669"/>
    <property type="project" value="InterPro"/>
</dbReference>
<dbReference type="Proteomes" id="UP000001343">
    <property type="component" value="Unassembled WGS sequence"/>
</dbReference>
<keyword evidence="2" id="KW-0479">Metal-binding</keyword>
<dbReference type="PANTHER" id="PTHR33146:SF26">
    <property type="entry name" value="ENDONUCLEASE 4"/>
    <property type="match status" value="1"/>
</dbReference>